<dbReference type="EMBL" id="JACHEK010000006">
    <property type="protein sequence ID" value="MBB6145193.1"/>
    <property type="molecule type" value="Genomic_DNA"/>
</dbReference>
<dbReference type="PANTHER" id="PTHR35894:SF1">
    <property type="entry name" value="PHOSPHORIBULOKINASE _ URIDINE KINASE FAMILY"/>
    <property type="match status" value="1"/>
</dbReference>
<evidence type="ECO:0000313" key="4">
    <source>
        <dbReference type="EMBL" id="MBB6145193.1"/>
    </source>
</evidence>
<dbReference type="SUPFAM" id="SSF52540">
    <property type="entry name" value="P-loop containing nucleoside triphosphate hydrolases"/>
    <property type="match status" value="1"/>
</dbReference>
<dbReference type="Gene3D" id="3.40.50.300">
    <property type="entry name" value="P-loop containing nucleotide triphosphate hydrolases"/>
    <property type="match status" value="1"/>
</dbReference>
<dbReference type="Gene3D" id="3.10.350.10">
    <property type="entry name" value="LysM domain"/>
    <property type="match status" value="1"/>
</dbReference>
<comment type="caution">
    <text evidence="4">The sequence shown here is derived from an EMBL/GenBank/DDBJ whole genome shotgun (WGS) entry which is preliminary data.</text>
</comment>
<keyword evidence="2" id="KW-1133">Transmembrane helix</keyword>
<accession>A0A841JUX7</accession>
<evidence type="ECO:0000313" key="5">
    <source>
        <dbReference type="Proteomes" id="UP000538666"/>
    </source>
</evidence>
<reference evidence="4 5" key="1">
    <citation type="submission" date="2020-08" db="EMBL/GenBank/DDBJ databases">
        <title>Genomic Encyclopedia of Type Strains, Phase IV (KMG-IV): sequencing the most valuable type-strain genomes for metagenomic binning, comparative biology and taxonomic classification.</title>
        <authorList>
            <person name="Goeker M."/>
        </authorList>
    </citation>
    <scope>NUCLEOTIDE SEQUENCE [LARGE SCALE GENOMIC DNA]</scope>
    <source>
        <strain evidence="4 5">DSM 103733</strain>
    </source>
</reference>
<dbReference type="OrthoDB" id="9815896at2"/>
<dbReference type="GO" id="GO:0016887">
    <property type="term" value="F:ATP hydrolysis activity"/>
    <property type="evidence" value="ECO:0007669"/>
    <property type="project" value="InterPro"/>
</dbReference>
<keyword evidence="2" id="KW-0472">Membrane</keyword>
<dbReference type="PROSITE" id="PS51782">
    <property type="entry name" value="LYSM"/>
    <property type="match status" value="1"/>
</dbReference>
<dbReference type="Pfam" id="PF13401">
    <property type="entry name" value="AAA_22"/>
    <property type="match status" value="1"/>
</dbReference>
<sequence>MILRHFHLREQPFGVTPDTRYLYASATHREALSSLLYGLQSGLGFVALTAEPGMGKTTLLFETMSKIQSAKKTIFLFQTIATPLDLMRAILIDLGIKDTQGSLVDLQARLNETLVSQCASGTPLVLVVDEAQNLDDPILELVRMLSNFETPSQKLMQIVLSGQPQLAAKLASPSLLQLRQRISIFARLDPLSPSETTAYIEHRLQIAGYDSPVRLFTHGALGLIAEYSGGIPRNINNICFNALSTAFALQQTTINADLILEVLADLGMRPADGKKTASAPAMNDVLSVRRQPEQETSLGKRLIASSYMRFAVLCIIAIGIALFILRSNRDVATAPTVQARNSTVAAAAPAVSPQPAASVVAAPPPEVAAAPQPDVSVPPQPAPSSIPSKWVPVRRGQTLHSICIEHFIDCGPENLRKIVELNPPLADANHIKSGQQIRIPITLTPSMKN</sequence>
<feature type="transmembrane region" description="Helical" evidence="2">
    <location>
        <begin position="307"/>
        <end position="325"/>
    </location>
</feature>
<evidence type="ECO:0000259" key="3">
    <source>
        <dbReference type="PROSITE" id="PS51782"/>
    </source>
</evidence>
<feature type="domain" description="LysM" evidence="3">
    <location>
        <begin position="389"/>
        <end position="439"/>
    </location>
</feature>
<keyword evidence="5" id="KW-1185">Reference proteome</keyword>
<dbReference type="RefSeq" id="WP_050061688.1">
    <property type="nucleotide sequence ID" value="NZ_JACHEK010000006.1"/>
</dbReference>
<dbReference type="InterPro" id="IPR036779">
    <property type="entry name" value="LysM_dom_sf"/>
</dbReference>
<keyword evidence="2" id="KW-0812">Transmembrane</keyword>
<evidence type="ECO:0000256" key="1">
    <source>
        <dbReference type="SAM" id="MobiDB-lite"/>
    </source>
</evidence>
<name>A0A841JUX7_9BACT</name>
<dbReference type="InterPro" id="IPR049945">
    <property type="entry name" value="AAA_22"/>
</dbReference>
<dbReference type="AlphaFoldDB" id="A0A841JUX7"/>
<protein>
    <submittedName>
        <fullName evidence="4">Type II secretory pathway predicted ATPase ExeA</fullName>
    </submittedName>
</protein>
<dbReference type="InterPro" id="IPR018392">
    <property type="entry name" value="LysM"/>
</dbReference>
<gene>
    <name evidence="4" type="ORF">HNQ77_003151</name>
</gene>
<dbReference type="PANTHER" id="PTHR35894">
    <property type="entry name" value="GENERAL SECRETION PATHWAY PROTEIN A-RELATED"/>
    <property type="match status" value="1"/>
</dbReference>
<proteinExistence type="predicted"/>
<feature type="region of interest" description="Disordered" evidence="1">
    <location>
        <begin position="367"/>
        <end position="389"/>
    </location>
</feature>
<dbReference type="InterPro" id="IPR027417">
    <property type="entry name" value="P-loop_NTPase"/>
</dbReference>
<dbReference type="Proteomes" id="UP000538666">
    <property type="component" value="Unassembled WGS sequence"/>
</dbReference>
<evidence type="ECO:0000256" key="2">
    <source>
        <dbReference type="SAM" id="Phobius"/>
    </source>
</evidence>
<organism evidence="4 5">
    <name type="scientific">Silvibacterium bohemicum</name>
    <dbReference type="NCBI Taxonomy" id="1577686"/>
    <lineage>
        <taxon>Bacteria</taxon>
        <taxon>Pseudomonadati</taxon>
        <taxon>Acidobacteriota</taxon>
        <taxon>Terriglobia</taxon>
        <taxon>Terriglobales</taxon>
        <taxon>Acidobacteriaceae</taxon>
        <taxon>Silvibacterium</taxon>
    </lineage>
</organism>
<dbReference type="InterPro" id="IPR052026">
    <property type="entry name" value="ExeA_AAA_ATPase_DNA-bind"/>
</dbReference>